<reference evidence="2 3" key="1">
    <citation type="submission" date="2019-03" db="EMBL/GenBank/DDBJ databases">
        <title>First draft genome of Liparis tanakae, snailfish: a comprehensive survey of snailfish specific genes.</title>
        <authorList>
            <person name="Kim W."/>
            <person name="Song I."/>
            <person name="Jeong J.-H."/>
            <person name="Kim D."/>
            <person name="Kim S."/>
            <person name="Ryu S."/>
            <person name="Song J.Y."/>
            <person name="Lee S.K."/>
        </authorList>
    </citation>
    <scope>NUCLEOTIDE SEQUENCE [LARGE SCALE GENOMIC DNA]</scope>
    <source>
        <tissue evidence="2">Muscle</tissue>
    </source>
</reference>
<evidence type="ECO:0000313" key="2">
    <source>
        <dbReference type="EMBL" id="TNN36282.1"/>
    </source>
</evidence>
<comment type="caution">
    <text evidence="2">The sequence shown here is derived from an EMBL/GenBank/DDBJ whole genome shotgun (WGS) entry which is preliminary data.</text>
</comment>
<keyword evidence="3" id="KW-1185">Reference proteome</keyword>
<dbReference type="Proteomes" id="UP000314294">
    <property type="component" value="Unassembled WGS sequence"/>
</dbReference>
<organism evidence="2 3">
    <name type="scientific">Liparis tanakae</name>
    <name type="common">Tanaka's snailfish</name>
    <dbReference type="NCBI Taxonomy" id="230148"/>
    <lineage>
        <taxon>Eukaryota</taxon>
        <taxon>Metazoa</taxon>
        <taxon>Chordata</taxon>
        <taxon>Craniata</taxon>
        <taxon>Vertebrata</taxon>
        <taxon>Euteleostomi</taxon>
        <taxon>Actinopterygii</taxon>
        <taxon>Neopterygii</taxon>
        <taxon>Teleostei</taxon>
        <taxon>Neoteleostei</taxon>
        <taxon>Acanthomorphata</taxon>
        <taxon>Eupercaria</taxon>
        <taxon>Perciformes</taxon>
        <taxon>Cottioidei</taxon>
        <taxon>Cottales</taxon>
        <taxon>Liparidae</taxon>
        <taxon>Liparis</taxon>
    </lineage>
</organism>
<accession>A0A4Z2F7H2</accession>
<evidence type="ECO:0000256" key="1">
    <source>
        <dbReference type="SAM" id="MobiDB-lite"/>
    </source>
</evidence>
<feature type="compositionally biased region" description="Basic and acidic residues" evidence="1">
    <location>
        <begin position="94"/>
        <end position="108"/>
    </location>
</feature>
<protein>
    <submittedName>
        <fullName evidence="2">Uncharacterized protein</fullName>
    </submittedName>
</protein>
<gene>
    <name evidence="2" type="ORF">EYF80_053555</name>
</gene>
<feature type="region of interest" description="Disordered" evidence="1">
    <location>
        <begin position="73"/>
        <end position="108"/>
    </location>
</feature>
<feature type="compositionally biased region" description="Polar residues" evidence="1">
    <location>
        <begin position="76"/>
        <end position="88"/>
    </location>
</feature>
<name>A0A4Z2F7H2_9TELE</name>
<proteinExistence type="predicted"/>
<evidence type="ECO:0000313" key="3">
    <source>
        <dbReference type="Proteomes" id="UP000314294"/>
    </source>
</evidence>
<sequence length="108" mass="11734">MKSVLFPPGDNTCLQREAERVVVAAGDRASKVGTVETSCLLESTSPETDRYVSSRPHLASRRVVSPRPIVELRASSIHSNNVETSRGTMSAVEPQKKTDKSTSRGDHV</sequence>
<dbReference type="AlphaFoldDB" id="A0A4Z2F7H2"/>
<dbReference type="EMBL" id="SRLO01001637">
    <property type="protein sequence ID" value="TNN36282.1"/>
    <property type="molecule type" value="Genomic_DNA"/>
</dbReference>